<proteinExistence type="predicted"/>
<gene>
    <name evidence="1" type="ORF">H8Z83_03340</name>
</gene>
<name>A0A923MES1_9FIRM</name>
<reference evidence="1" key="1">
    <citation type="submission" date="2020-08" db="EMBL/GenBank/DDBJ databases">
        <title>Genome public.</title>
        <authorList>
            <person name="Liu C."/>
            <person name="Sun Q."/>
        </authorList>
    </citation>
    <scope>NUCLEOTIDE SEQUENCE</scope>
    <source>
        <strain evidence="1">BX15</strain>
    </source>
</reference>
<dbReference type="RefSeq" id="WP_187013747.1">
    <property type="nucleotide sequence ID" value="NZ_JACOQI010000002.1"/>
</dbReference>
<dbReference type="Proteomes" id="UP000620327">
    <property type="component" value="Unassembled WGS sequence"/>
</dbReference>
<dbReference type="EMBL" id="JACOQI010000002">
    <property type="protein sequence ID" value="MBC5769380.1"/>
    <property type="molecule type" value="Genomic_DNA"/>
</dbReference>
<keyword evidence="2" id="KW-1185">Reference proteome</keyword>
<accession>A0A923MES1</accession>
<sequence length="176" mass="19027">MSLFNVNQTVASKARNTSTVPIKDKQFLIVTDSGDIFYDSDGTRVQLTDIIVLDTESQRLALTSPFEKFYFVKGSGALWRYNNSSWVKYSGGGSTSVDKVLSVASWSDNKQNIEISGLTADQNGIVGLSQSVSMEEREAAETASLYVCGQQDGSFTVAIGGDKPTCDIPITVILFG</sequence>
<evidence type="ECO:0000313" key="2">
    <source>
        <dbReference type="Proteomes" id="UP000620327"/>
    </source>
</evidence>
<dbReference type="AlphaFoldDB" id="A0A923MES1"/>
<evidence type="ECO:0000313" key="1">
    <source>
        <dbReference type="EMBL" id="MBC5769380.1"/>
    </source>
</evidence>
<organism evidence="1 2">
    <name type="scientific">Dysosmobacter segnis</name>
    <dbReference type="NCBI Taxonomy" id="2763042"/>
    <lineage>
        <taxon>Bacteria</taxon>
        <taxon>Bacillati</taxon>
        <taxon>Bacillota</taxon>
        <taxon>Clostridia</taxon>
        <taxon>Eubacteriales</taxon>
        <taxon>Oscillospiraceae</taxon>
        <taxon>Dysosmobacter</taxon>
    </lineage>
</organism>
<protein>
    <submittedName>
        <fullName evidence="1">Uncharacterized protein</fullName>
    </submittedName>
</protein>
<comment type="caution">
    <text evidence="1">The sequence shown here is derived from an EMBL/GenBank/DDBJ whole genome shotgun (WGS) entry which is preliminary data.</text>
</comment>